<reference evidence="8 9" key="1">
    <citation type="journal article" date="2018" name="BMC Genomics">
        <title>Genomic evidence for intraspecific hybridization in a clonal and extremely halotolerant yeast.</title>
        <authorList>
            <person name="Gostincar C."/>
            <person name="Stajich J.E."/>
            <person name="Zupancic J."/>
            <person name="Zalar P."/>
            <person name="Gunde-Cimerman N."/>
        </authorList>
    </citation>
    <scope>NUCLEOTIDE SEQUENCE [LARGE SCALE GENOMIC DNA]</scope>
    <source>
        <strain evidence="8 9">EXF-562</strain>
    </source>
</reference>
<dbReference type="GO" id="GO:0000127">
    <property type="term" value="C:transcription factor TFIIIC complex"/>
    <property type="evidence" value="ECO:0007669"/>
    <property type="project" value="InterPro"/>
</dbReference>
<dbReference type="PANTHER" id="PTHR13230">
    <property type="entry name" value="GENERAL TRANSCRIPTION FACTOR IIIC, POLYPEPTIDE 5"/>
    <property type="match status" value="1"/>
</dbReference>
<dbReference type="Pfam" id="PF09734">
    <property type="entry name" value="Tau95"/>
    <property type="match status" value="1"/>
</dbReference>
<gene>
    <name evidence="8" type="ORF">D0860_02945</name>
</gene>
<accession>A0A3M7HH33</accession>
<dbReference type="InterPro" id="IPR042536">
    <property type="entry name" value="TFIIIC_tauA_Sfc1"/>
</dbReference>
<evidence type="ECO:0000256" key="3">
    <source>
        <dbReference type="ARBA" id="ARBA00023163"/>
    </source>
</evidence>
<feature type="region of interest" description="Disordered" evidence="5">
    <location>
        <begin position="118"/>
        <end position="142"/>
    </location>
</feature>
<dbReference type="InterPro" id="IPR019136">
    <property type="entry name" value="TF_IIIC_su-5_HTH"/>
</dbReference>
<dbReference type="GO" id="GO:0001002">
    <property type="term" value="F:RNA polymerase III type 1 promoter sequence-specific DNA binding"/>
    <property type="evidence" value="ECO:0007669"/>
    <property type="project" value="TreeGrafter"/>
</dbReference>
<evidence type="ECO:0000256" key="4">
    <source>
        <dbReference type="ARBA" id="ARBA00023242"/>
    </source>
</evidence>
<feature type="domain" description="Transcription factor IIIC subunit 5 HTH" evidence="6">
    <location>
        <begin position="344"/>
        <end position="493"/>
    </location>
</feature>
<feature type="domain" description="Transcription factor IIIC subunit Tfc1/Sfc1 triple barrel" evidence="7">
    <location>
        <begin position="155"/>
        <end position="304"/>
    </location>
</feature>
<feature type="compositionally biased region" description="Basic and acidic residues" evidence="5">
    <location>
        <begin position="20"/>
        <end position="39"/>
    </location>
</feature>
<feature type="region of interest" description="Disordered" evidence="5">
    <location>
        <begin position="1"/>
        <end position="48"/>
    </location>
</feature>
<evidence type="ECO:0000256" key="2">
    <source>
        <dbReference type="ARBA" id="ARBA00023125"/>
    </source>
</evidence>
<dbReference type="InterPro" id="IPR041499">
    <property type="entry name" value="Tfc1/Sfc1_N"/>
</dbReference>
<name>A0A3M7HH33_HORWE</name>
<dbReference type="InterPro" id="IPR040454">
    <property type="entry name" value="TF_IIIC_Tfc1/Sfc1"/>
</dbReference>
<dbReference type="GO" id="GO:0006384">
    <property type="term" value="P:transcription initiation at RNA polymerase III promoter"/>
    <property type="evidence" value="ECO:0007669"/>
    <property type="project" value="InterPro"/>
</dbReference>
<evidence type="ECO:0000259" key="7">
    <source>
        <dbReference type="Pfam" id="PF17682"/>
    </source>
</evidence>
<evidence type="ECO:0000313" key="9">
    <source>
        <dbReference type="Proteomes" id="UP000280598"/>
    </source>
</evidence>
<dbReference type="GO" id="GO:0005634">
    <property type="term" value="C:nucleus"/>
    <property type="evidence" value="ECO:0007669"/>
    <property type="project" value="UniProtKB-SubCell"/>
</dbReference>
<dbReference type="Gene3D" id="3.30.200.160">
    <property type="entry name" value="TFIIIC, subcomplex tauA, subunit Sfc1, barrel domain"/>
    <property type="match status" value="1"/>
</dbReference>
<keyword evidence="4" id="KW-0539">Nucleus</keyword>
<sequence length="705" mass="77070">MGLGKAAASADQINAGGRRSGGEKSGELVVSSKHERTHTDVGQLVDGKPNHLRSLAGCEPSCYGRNIPPLAAAKHGKLAGPANRRLPPFHLGESSKFSRHRAEHSSLPLHAHLYQEMTSRGNSPGMATDHDDSRDDGEAGPPIAPVHIVPQASIVSVEHPCIINNLDNALKSLGGEAQLKHVLDHRVGDSQIKVNGKTHTLPEPVAGVSLRPNDPLAKKLASTGNQTRNLLVKVTVPKWTGRKRKRGSSGPFMPATPSETVSRTHSKAPDLLRRLQDNENDYSFDPVGLIEETHRFRSQPDFQLHSASLPVARQVHDHLTQPKYSALEKLRLDLRAGAKDANAFPLPPTLLQQDQPYRYEYQQAPYVVFTKDEHGNATTGNLQSGSHAKRQTSAIMADAPSVPDGPPLHLDSSNLPDAVKRVIPKIRELLDQRPLITRRMAQSVMPGLQPGDFFVAGQFSGYMFAAGPFRDILIKYGLDPRQDPEYRFYQSIMLYLRGKRGVVKTTDPQLSSTTPSGDPTVPEYIFDGTRADASGGSLWQMCDLTDPTLSSILHSPNAVRSTCDVYQWGWFNNGTMSKVRIIMRDKLSCLLAGETPPEEVYKQLEDVPDVLTEENVEQVHSERGKQAGDNRKLTELRKGIRSFAKGYLHTQTKKGKGKGGQGEALREDGTLEQDEEVNEEVAGEGAIEEAAEGVADDAGSPTDME</sequence>
<protein>
    <submittedName>
        <fullName evidence="8">Uncharacterized protein</fullName>
    </submittedName>
</protein>
<dbReference type="GO" id="GO:0001003">
    <property type="term" value="F:RNA polymerase III type 2 promoter sequence-specific DNA binding"/>
    <property type="evidence" value="ECO:0007669"/>
    <property type="project" value="TreeGrafter"/>
</dbReference>
<feature type="region of interest" description="Disordered" evidence="5">
    <location>
        <begin position="242"/>
        <end position="266"/>
    </location>
</feature>
<dbReference type="VEuPathDB" id="FungiDB:BTJ68_08608"/>
<dbReference type="Pfam" id="PF17682">
    <property type="entry name" value="Tau95_N"/>
    <property type="match status" value="1"/>
</dbReference>
<comment type="caution">
    <text evidence="8">The sequence shown here is derived from an EMBL/GenBank/DDBJ whole genome shotgun (WGS) entry which is preliminary data.</text>
</comment>
<evidence type="ECO:0000259" key="6">
    <source>
        <dbReference type="Pfam" id="PF09734"/>
    </source>
</evidence>
<feature type="compositionally biased region" description="Basic and acidic residues" evidence="5">
    <location>
        <begin position="128"/>
        <end position="137"/>
    </location>
</feature>
<evidence type="ECO:0000256" key="1">
    <source>
        <dbReference type="ARBA" id="ARBA00004123"/>
    </source>
</evidence>
<keyword evidence="3" id="KW-0804">Transcription</keyword>
<proteinExistence type="predicted"/>
<comment type="subcellular location">
    <subcellularLocation>
        <location evidence="1">Nucleus</location>
    </subcellularLocation>
</comment>
<feature type="compositionally biased region" description="Acidic residues" evidence="5">
    <location>
        <begin position="670"/>
        <end position="695"/>
    </location>
</feature>
<dbReference type="Proteomes" id="UP000280598">
    <property type="component" value="Unassembled WGS sequence"/>
</dbReference>
<evidence type="ECO:0000313" key="8">
    <source>
        <dbReference type="EMBL" id="RMZ12477.1"/>
    </source>
</evidence>
<dbReference type="PANTHER" id="PTHR13230:SF5">
    <property type="entry name" value="GENERAL TRANSCRIPTION FACTOR 3C POLYPEPTIDE 5"/>
    <property type="match status" value="1"/>
</dbReference>
<organism evidence="8 9">
    <name type="scientific">Hortaea werneckii</name>
    <name type="common">Black yeast</name>
    <name type="synonym">Cladosporium werneckii</name>
    <dbReference type="NCBI Taxonomy" id="91943"/>
    <lineage>
        <taxon>Eukaryota</taxon>
        <taxon>Fungi</taxon>
        <taxon>Dikarya</taxon>
        <taxon>Ascomycota</taxon>
        <taxon>Pezizomycotina</taxon>
        <taxon>Dothideomycetes</taxon>
        <taxon>Dothideomycetidae</taxon>
        <taxon>Mycosphaerellales</taxon>
        <taxon>Teratosphaeriaceae</taxon>
        <taxon>Hortaea</taxon>
    </lineage>
</organism>
<dbReference type="AlphaFoldDB" id="A0A3M7HH33"/>
<dbReference type="EMBL" id="QWIS01000043">
    <property type="protein sequence ID" value="RMZ12477.1"/>
    <property type="molecule type" value="Genomic_DNA"/>
</dbReference>
<evidence type="ECO:0000256" key="5">
    <source>
        <dbReference type="SAM" id="MobiDB-lite"/>
    </source>
</evidence>
<feature type="region of interest" description="Disordered" evidence="5">
    <location>
        <begin position="650"/>
        <end position="705"/>
    </location>
</feature>
<keyword evidence="2" id="KW-0238">DNA-binding</keyword>